<protein>
    <submittedName>
        <fullName evidence="1">Uncharacterized protein</fullName>
    </submittedName>
</protein>
<dbReference type="Proteomes" id="UP000238634">
    <property type="component" value="Unassembled WGS sequence"/>
</dbReference>
<evidence type="ECO:0000313" key="1">
    <source>
        <dbReference type="EMBL" id="PSB18441.1"/>
    </source>
</evidence>
<dbReference type="EMBL" id="PVWG01000017">
    <property type="protein sequence ID" value="PSB18441.1"/>
    <property type="molecule type" value="Genomic_DNA"/>
</dbReference>
<comment type="caution">
    <text evidence="1">The sequence shown here is derived from an EMBL/GenBank/DDBJ whole genome shotgun (WGS) entry which is preliminary data.</text>
</comment>
<evidence type="ECO:0000313" key="2">
    <source>
        <dbReference type="Proteomes" id="UP000238634"/>
    </source>
</evidence>
<reference evidence="1 2" key="1">
    <citation type="submission" date="2018-02" db="EMBL/GenBank/DDBJ databases">
        <authorList>
            <person name="Cohen D.B."/>
            <person name="Kent A.D."/>
        </authorList>
    </citation>
    <scope>NUCLEOTIDE SEQUENCE [LARGE SCALE GENOMIC DNA]</scope>
    <source>
        <strain evidence="1 2">ULC007</strain>
    </source>
</reference>
<proteinExistence type="predicted"/>
<dbReference type="STRING" id="1920490.GCA_001895925_05081"/>
<organism evidence="1 2">
    <name type="scientific">Phormidesmis priestleyi ULC007</name>
    <dbReference type="NCBI Taxonomy" id="1920490"/>
    <lineage>
        <taxon>Bacteria</taxon>
        <taxon>Bacillati</taxon>
        <taxon>Cyanobacteriota</taxon>
        <taxon>Cyanophyceae</taxon>
        <taxon>Leptolyngbyales</taxon>
        <taxon>Leptolyngbyaceae</taxon>
        <taxon>Phormidesmis</taxon>
    </lineage>
</organism>
<reference evidence="1 2" key="2">
    <citation type="submission" date="2018-03" db="EMBL/GenBank/DDBJ databases">
        <title>The ancient ancestry and fast evolution of plastids.</title>
        <authorList>
            <person name="Moore K.R."/>
            <person name="Magnabosco C."/>
            <person name="Momper L."/>
            <person name="Gold D.A."/>
            <person name="Bosak T."/>
            <person name="Fournier G.P."/>
        </authorList>
    </citation>
    <scope>NUCLEOTIDE SEQUENCE [LARGE SCALE GENOMIC DNA]</scope>
    <source>
        <strain evidence="1 2">ULC007</strain>
    </source>
</reference>
<name>A0A2T1DDC8_9CYAN</name>
<sequence length="60" mass="6940">MNQPQIETNLNTELMKSIKNLLKNLIDHFLMGRVETAIALEEVASEIRQKIEERAATQHH</sequence>
<gene>
    <name evidence="1" type="ORF">C7B65_15210</name>
</gene>
<keyword evidence="2" id="KW-1185">Reference proteome</keyword>
<dbReference type="AlphaFoldDB" id="A0A2T1DDC8"/>
<accession>A0A2T1DDC8</accession>
<dbReference type="RefSeq" id="WP_073072698.1">
    <property type="nucleotide sequence ID" value="NZ_MPPI01000018.1"/>
</dbReference>